<dbReference type="InterPro" id="IPR002509">
    <property type="entry name" value="NODB_dom"/>
</dbReference>
<dbReference type="EMBL" id="QGTJ01000002">
    <property type="protein sequence ID" value="PWV64572.1"/>
    <property type="molecule type" value="Genomic_DNA"/>
</dbReference>
<evidence type="ECO:0000259" key="1">
    <source>
        <dbReference type="PROSITE" id="PS51677"/>
    </source>
</evidence>
<dbReference type="GO" id="GO:0005975">
    <property type="term" value="P:carbohydrate metabolic process"/>
    <property type="evidence" value="ECO:0007669"/>
    <property type="project" value="InterPro"/>
</dbReference>
<dbReference type="SUPFAM" id="SSF88713">
    <property type="entry name" value="Glycoside hydrolase/deacetylase"/>
    <property type="match status" value="1"/>
</dbReference>
<dbReference type="RefSeq" id="WP_110017221.1">
    <property type="nucleotide sequence ID" value="NZ_QGTJ01000002.1"/>
</dbReference>
<dbReference type="InterPro" id="IPR050248">
    <property type="entry name" value="Polysacc_deacetylase_ArnD"/>
</dbReference>
<organism evidence="2 3">
    <name type="scientific">Plasticicumulans acidivorans</name>
    <dbReference type="NCBI Taxonomy" id="886464"/>
    <lineage>
        <taxon>Bacteria</taxon>
        <taxon>Pseudomonadati</taxon>
        <taxon>Pseudomonadota</taxon>
        <taxon>Gammaproteobacteria</taxon>
        <taxon>Candidatus Competibacteraceae</taxon>
        <taxon>Plasticicumulans</taxon>
    </lineage>
</organism>
<protein>
    <submittedName>
        <fullName evidence="2">Peptidoglycan/xylan/chitin deacetylase (PgdA/CDA1 family)</fullName>
    </submittedName>
</protein>
<dbReference type="AlphaFoldDB" id="A0A317MZ01"/>
<dbReference type="PROSITE" id="PS51677">
    <property type="entry name" value="NODB"/>
    <property type="match status" value="1"/>
</dbReference>
<dbReference type="PANTHER" id="PTHR10587">
    <property type="entry name" value="GLYCOSYL TRANSFERASE-RELATED"/>
    <property type="match status" value="1"/>
</dbReference>
<dbReference type="PANTHER" id="PTHR10587:SF137">
    <property type="entry name" value="4-DEOXY-4-FORMAMIDO-L-ARABINOSE-PHOSPHOUNDECAPRENOL DEFORMYLASE ARND-RELATED"/>
    <property type="match status" value="1"/>
</dbReference>
<dbReference type="CDD" id="cd10917">
    <property type="entry name" value="CE4_NodB_like_6s_7s"/>
    <property type="match status" value="1"/>
</dbReference>
<evidence type="ECO:0000313" key="2">
    <source>
        <dbReference type="EMBL" id="PWV64572.1"/>
    </source>
</evidence>
<reference evidence="2 3" key="1">
    <citation type="submission" date="2018-05" db="EMBL/GenBank/DDBJ databases">
        <title>Genomic Encyclopedia of Type Strains, Phase IV (KMG-IV): sequencing the most valuable type-strain genomes for metagenomic binning, comparative biology and taxonomic classification.</title>
        <authorList>
            <person name="Goeker M."/>
        </authorList>
    </citation>
    <scope>NUCLEOTIDE SEQUENCE [LARGE SCALE GENOMIC DNA]</scope>
    <source>
        <strain evidence="2 3">DSM 23606</strain>
    </source>
</reference>
<dbReference type="Pfam" id="PF01522">
    <property type="entry name" value="Polysacc_deac_1"/>
    <property type="match status" value="1"/>
</dbReference>
<sequence length="266" mass="28778">MRRWQPSPLLRGSAVLHAVAAGSLTIAPAAWPYALGAVAANHLLLTAAGLWPRSHLLGPNLTRLAETADAIALTIDDGPDPQITPQVLDALDAAGARASFFCIGARAERHPQLIAEIVRRGHRVENHSQHHRHHFSLCGPRALSREIAAAQATLSALAGTPPQYFRAPAGLRNPFLDPVLHRHDLHLASWTRRGFDTRERDPARVGARLLRGLAAGDVLLLHDGHAARSHSGEPMILAVLPQLFAACRARGLRVQPLPPPDWSDPR</sequence>
<proteinExistence type="predicted"/>
<feature type="domain" description="NodB homology" evidence="1">
    <location>
        <begin position="69"/>
        <end position="266"/>
    </location>
</feature>
<dbReference type="OrthoDB" id="276604at2"/>
<evidence type="ECO:0000313" key="3">
    <source>
        <dbReference type="Proteomes" id="UP000246569"/>
    </source>
</evidence>
<name>A0A317MZ01_9GAMM</name>
<dbReference type="GO" id="GO:0016810">
    <property type="term" value="F:hydrolase activity, acting on carbon-nitrogen (but not peptide) bonds"/>
    <property type="evidence" value="ECO:0007669"/>
    <property type="project" value="InterPro"/>
</dbReference>
<keyword evidence="3" id="KW-1185">Reference proteome</keyword>
<comment type="caution">
    <text evidence="2">The sequence shown here is derived from an EMBL/GenBank/DDBJ whole genome shotgun (WGS) entry which is preliminary data.</text>
</comment>
<dbReference type="InterPro" id="IPR011330">
    <property type="entry name" value="Glyco_hydro/deAcase_b/a-brl"/>
</dbReference>
<gene>
    <name evidence="2" type="ORF">C7443_102222</name>
</gene>
<dbReference type="Gene3D" id="3.20.20.370">
    <property type="entry name" value="Glycoside hydrolase/deacetylase"/>
    <property type="match status" value="1"/>
</dbReference>
<dbReference type="Proteomes" id="UP000246569">
    <property type="component" value="Unassembled WGS sequence"/>
</dbReference>
<accession>A0A317MZ01</accession>